<keyword evidence="1" id="KW-0732">Signal</keyword>
<evidence type="ECO:0000313" key="3">
    <source>
        <dbReference type="Proteomes" id="UP000037069"/>
    </source>
</evidence>
<reference evidence="2 3" key="1">
    <citation type="journal article" date="2015" name="Nat. Commun.">
        <title>Lucilia cuprina genome unlocks parasitic fly biology to underpin future interventions.</title>
        <authorList>
            <person name="Anstead C.A."/>
            <person name="Korhonen P.K."/>
            <person name="Young N.D."/>
            <person name="Hall R.S."/>
            <person name="Jex A.R."/>
            <person name="Murali S.C."/>
            <person name="Hughes D.S."/>
            <person name="Lee S.F."/>
            <person name="Perry T."/>
            <person name="Stroehlein A.J."/>
            <person name="Ansell B.R."/>
            <person name="Breugelmans B."/>
            <person name="Hofmann A."/>
            <person name="Qu J."/>
            <person name="Dugan S."/>
            <person name="Lee S.L."/>
            <person name="Chao H."/>
            <person name="Dinh H."/>
            <person name="Han Y."/>
            <person name="Doddapaneni H.V."/>
            <person name="Worley K.C."/>
            <person name="Muzny D.M."/>
            <person name="Ioannidis P."/>
            <person name="Waterhouse R.M."/>
            <person name="Zdobnov E.M."/>
            <person name="James P.J."/>
            <person name="Bagnall N.H."/>
            <person name="Kotze A.C."/>
            <person name="Gibbs R.A."/>
            <person name="Richards S."/>
            <person name="Batterham P."/>
            <person name="Gasser R.B."/>
        </authorList>
    </citation>
    <scope>NUCLEOTIDE SEQUENCE [LARGE SCALE GENOMIC DNA]</scope>
    <source>
        <strain evidence="2 3">LS</strain>
        <tissue evidence="2">Full body</tissue>
    </source>
</reference>
<evidence type="ECO:0000256" key="1">
    <source>
        <dbReference type="SAM" id="SignalP"/>
    </source>
</evidence>
<keyword evidence="3" id="KW-1185">Reference proteome</keyword>
<feature type="chain" id="PRO_5005536109" evidence="1">
    <location>
        <begin position="21"/>
        <end position="167"/>
    </location>
</feature>
<dbReference type="OrthoDB" id="8051491at2759"/>
<dbReference type="EMBL" id="JRES01000378">
    <property type="protein sequence ID" value="KNC31821.1"/>
    <property type="molecule type" value="Genomic_DNA"/>
</dbReference>
<accession>A0A0L0CHU8</accession>
<comment type="caution">
    <text evidence="2">The sequence shown here is derived from an EMBL/GenBank/DDBJ whole genome shotgun (WGS) entry which is preliminary data.</text>
</comment>
<organism evidence="2 3">
    <name type="scientific">Lucilia cuprina</name>
    <name type="common">Green bottle fly</name>
    <name type="synonym">Australian sheep blowfly</name>
    <dbReference type="NCBI Taxonomy" id="7375"/>
    <lineage>
        <taxon>Eukaryota</taxon>
        <taxon>Metazoa</taxon>
        <taxon>Ecdysozoa</taxon>
        <taxon>Arthropoda</taxon>
        <taxon>Hexapoda</taxon>
        <taxon>Insecta</taxon>
        <taxon>Pterygota</taxon>
        <taxon>Neoptera</taxon>
        <taxon>Endopterygota</taxon>
        <taxon>Diptera</taxon>
        <taxon>Brachycera</taxon>
        <taxon>Muscomorpha</taxon>
        <taxon>Oestroidea</taxon>
        <taxon>Calliphoridae</taxon>
        <taxon>Luciliinae</taxon>
        <taxon>Lucilia</taxon>
    </lineage>
</organism>
<feature type="signal peptide" evidence="1">
    <location>
        <begin position="1"/>
        <end position="20"/>
    </location>
</feature>
<evidence type="ECO:0000313" key="2">
    <source>
        <dbReference type="EMBL" id="KNC31821.1"/>
    </source>
</evidence>
<sequence length="167" mass="19686">MGYKLYMLLHVVSITTPIWAAFKDFVIENESDLERFGLNNNDMMYDDVDLEYQMLNDDIYDDVDSSYGALAGSCGDYGGISNSYDIFRSYDEDVNDMSMPGYEHQIDKNLLREIIRQLANDPRFQHLKEHLTEDKLLLSYNDDERDYDENLPTPNYVDFYEDHHNLF</sequence>
<dbReference type="Proteomes" id="UP000037069">
    <property type="component" value="Unassembled WGS sequence"/>
</dbReference>
<name>A0A0L0CHU8_LUCCU</name>
<gene>
    <name evidence="2" type="ORF">FF38_12406</name>
</gene>
<proteinExistence type="predicted"/>
<dbReference type="AlphaFoldDB" id="A0A0L0CHU8"/>
<protein>
    <submittedName>
        <fullName evidence="2">Uncharacterized protein</fullName>
    </submittedName>
</protein>